<dbReference type="Gene3D" id="3.40.190.100">
    <property type="entry name" value="Glycine betaine-binding periplasmic protein, domain 2"/>
    <property type="match status" value="1"/>
</dbReference>
<gene>
    <name evidence="7" type="ORF">FB460_0173</name>
</gene>
<dbReference type="GO" id="GO:0043190">
    <property type="term" value="C:ATP-binding cassette (ABC) transporter complex"/>
    <property type="evidence" value="ECO:0007669"/>
    <property type="project" value="InterPro"/>
</dbReference>
<organism evidence="7 8">
    <name type="scientific">Propioniferax innocua</name>
    <dbReference type="NCBI Taxonomy" id="1753"/>
    <lineage>
        <taxon>Bacteria</taxon>
        <taxon>Bacillati</taxon>
        <taxon>Actinomycetota</taxon>
        <taxon>Actinomycetes</taxon>
        <taxon>Propionibacteriales</taxon>
        <taxon>Propionibacteriaceae</taxon>
        <taxon>Propioniferax</taxon>
    </lineage>
</organism>
<dbReference type="EMBL" id="VFOR01000001">
    <property type="protein sequence ID" value="TQL62399.1"/>
    <property type="molecule type" value="Genomic_DNA"/>
</dbReference>
<dbReference type="InterPro" id="IPR007210">
    <property type="entry name" value="ABC_Gly_betaine_transp_sub-bd"/>
</dbReference>
<accession>A0A542ZQ73</accession>
<comment type="subcellular location">
    <subcellularLocation>
        <location evidence="1">Cell membrane</location>
    </subcellularLocation>
</comment>
<evidence type="ECO:0000256" key="4">
    <source>
        <dbReference type="ARBA" id="ARBA00023136"/>
    </source>
</evidence>
<dbReference type="GO" id="GO:0031460">
    <property type="term" value="P:glycine betaine transport"/>
    <property type="evidence" value="ECO:0007669"/>
    <property type="project" value="TreeGrafter"/>
</dbReference>
<feature type="chain" id="PRO_5039288571" evidence="5">
    <location>
        <begin position="21"/>
        <end position="338"/>
    </location>
</feature>
<evidence type="ECO:0000313" key="8">
    <source>
        <dbReference type="Proteomes" id="UP000316196"/>
    </source>
</evidence>
<dbReference type="SUPFAM" id="SSF53850">
    <property type="entry name" value="Periplasmic binding protein-like II"/>
    <property type="match status" value="1"/>
</dbReference>
<protein>
    <submittedName>
        <fullName evidence="7">Glycine betaine/proline transport system substrate-binding protein</fullName>
    </submittedName>
</protein>
<keyword evidence="4" id="KW-0472">Membrane</keyword>
<sequence length="338" mass="35717">MTIKAKYIAALAATGALALAGCGASNSGGEGGEGGSGDSKGSDTAAAFTDCTVGESFAAAEGEGTGEDKDTELTIGAFNGWDESFATAHLLKAVLEEEGYTVTVEAFEAAPAFAGVAAGDIDIITDAWMPVTHPQYIEQFGDDIEHLGCWYDNAKLTLAVNEDSPAKSIEDLPEMADEYGGKIYGIEPGAGLTKTTQEKAIPEYGLEDYEFVVSSTPAMLTQVQKATDSNENVLVTLWRPHWAYSSFPMRDLEDPKGAMGDAEIISSAARSGFAEENPRAAQIIKNLALDDEQLSSLEDNMMNPEKHDGANHDAAVADWLKENPEFADQLIAGELNAG</sequence>
<name>A0A542ZQ73_9ACTN</name>
<proteinExistence type="predicted"/>
<evidence type="ECO:0000313" key="7">
    <source>
        <dbReference type="EMBL" id="TQL62399.1"/>
    </source>
</evidence>
<dbReference type="PANTHER" id="PTHR47737">
    <property type="entry name" value="GLYCINE BETAINE/PROLINE BETAINE TRANSPORT SYSTEM PERMEASE PROTEIN PROW"/>
    <property type="match status" value="1"/>
</dbReference>
<feature type="signal peptide" evidence="5">
    <location>
        <begin position="1"/>
        <end position="20"/>
    </location>
</feature>
<evidence type="ECO:0000256" key="5">
    <source>
        <dbReference type="SAM" id="SignalP"/>
    </source>
</evidence>
<keyword evidence="2" id="KW-0813">Transport</keyword>
<dbReference type="Gene3D" id="3.40.190.10">
    <property type="entry name" value="Periplasmic binding protein-like II"/>
    <property type="match status" value="1"/>
</dbReference>
<keyword evidence="8" id="KW-1185">Reference proteome</keyword>
<evidence type="ECO:0000256" key="2">
    <source>
        <dbReference type="ARBA" id="ARBA00022448"/>
    </source>
</evidence>
<dbReference type="PANTHER" id="PTHR47737:SF1">
    <property type="entry name" value="GLYCINE BETAINE_PROLINE BETAINE TRANSPORT SYSTEM PERMEASE PROTEIN PROW"/>
    <property type="match status" value="1"/>
</dbReference>
<keyword evidence="3" id="KW-1003">Cell membrane</keyword>
<dbReference type="GO" id="GO:0015871">
    <property type="term" value="P:choline transport"/>
    <property type="evidence" value="ECO:0007669"/>
    <property type="project" value="TreeGrafter"/>
</dbReference>
<dbReference type="PROSITE" id="PS51257">
    <property type="entry name" value="PROKAR_LIPOPROTEIN"/>
    <property type="match status" value="1"/>
</dbReference>
<evidence type="ECO:0000259" key="6">
    <source>
        <dbReference type="Pfam" id="PF04069"/>
    </source>
</evidence>
<reference evidence="7 8" key="1">
    <citation type="submission" date="2019-06" db="EMBL/GenBank/DDBJ databases">
        <title>Sequencing the genomes of 1000 actinobacteria strains.</title>
        <authorList>
            <person name="Klenk H.-P."/>
        </authorList>
    </citation>
    <scope>NUCLEOTIDE SEQUENCE [LARGE SCALE GENOMIC DNA]</scope>
    <source>
        <strain evidence="7 8">DSM 8251</strain>
    </source>
</reference>
<dbReference type="AlphaFoldDB" id="A0A542ZQ73"/>
<dbReference type="CDD" id="cd13639">
    <property type="entry name" value="PBP2_OpuAC_like"/>
    <property type="match status" value="1"/>
</dbReference>
<keyword evidence="5" id="KW-0732">Signal</keyword>
<feature type="domain" description="ABC-type glycine betaine transport system substrate-binding" evidence="6">
    <location>
        <begin position="72"/>
        <end position="322"/>
    </location>
</feature>
<dbReference type="Pfam" id="PF04069">
    <property type="entry name" value="OpuAC"/>
    <property type="match status" value="1"/>
</dbReference>
<dbReference type="GO" id="GO:0015226">
    <property type="term" value="F:carnitine transmembrane transporter activity"/>
    <property type="evidence" value="ECO:0007669"/>
    <property type="project" value="TreeGrafter"/>
</dbReference>
<comment type="caution">
    <text evidence="7">The sequence shown here is derived from an EMBL/GenBank/DDBJ whole genome shotgun (WGS) entry which is preliminary data.</text>
</comment>
<evidence type="ECO:0000256" key="3">
    <source>
        <dbReference type="ARBA" id="ARBA00022475"/>
    </source>
</evidence>
<dbReference type="Proteomes" id="UP000316196">
    <property type="component" value="Unassembled WGS sequence"/>
</dbReference>
<dbReference type="GO" id="GO:0005275">
    <property type="term" value="F:amine transmembrane transporter activity"/>
    <property type="evidence" value="ECO:0007669"/>
    <property type="project" value="TreeGrafter"/>
</dbReference>
<evidence type="ECO:0000256" key="1">
    <source>
        <dbReference type="ARBA" id="ARBA00004236"/>
    </source>
</evidence>